<keyword evidence="3 6" id="KW-0479">Metal-binding</keyword>
<comment type="similarity">
    <text evidence="2 6">Belongs to the zinc-containing alcohol dehydrogenase family.</text>
</comment>
<dbReference type="Pfam" id="PF00107">
    <property type="entry name" value="ADH_zinc_N"/>
    <property type="match status" value="1"/>
</dbReference>
<keyword evidence="5" id="KW-0560">Oxidoreductase</keyword>
<dbReference type="InterPro" id="IPR011032">
    <property type="entry name" value="GroES-like_sf"/>
</dbReference>
<dbReference type="GO" id="GO:0008270">
    <property type="term" value="F:zinc ion binding"/>
    <property type="evidence" value="ECO:0007669"/>
    <property type="project" value="InterPro"/>
</dbReference>
<evidence type="ECO:0000256" key="2">
    <source>
        <dbReference type="ARBA" id="ARBA00008072"/>
    </source>
</evidence>
<dbReference type="PANTHER" id="PTHR43161:SF9">
    <property type="entry name" value="SORBITOL DEHYDROGENASE"/>
    <property type="match status" value="1"/>
</dbReference>
<dbReference type="InterPro" id="IPR002328">
    <property type="entry name" value="ADH_Zn_CS"/>
</dbReference>
<name>A0A6S6XUJ6_9PROT</name>
<evidence type="ECO:0000256" key="6">
    <source>
        <dbReference type="RuleBase" id="RU361277"/>
    </source>
</evidence>
<dbReference type="Pfam" id="PF08240">
    <property type="entry name" value="ADH_N"/>
    <property type="match status" value="1"/>
</dbReference>
<evidence type="ECO:0000256" key="1">
    <source>
        <dbReference type="ARBA" id="ARBA00001947"/>
    </source>
</evidence>
<dbReference type="InterPro" id="IPR013154">
    <property type="entry name" value="ADH-like_N"/>
</dbReference>
<gene>
    <name evidence="9" type="ORF">DENOEST_0502</name>
</gene>
<protein>
    <submittedName>
        <fullName evidence="9">Alcohol dehydrogenase</fullName>
    </submittedName>
</protein>
<evidence type="ECO:0000313" key="9">
    <source>
        <dbReference type="EMBL" id="CAB1367667.1"/>
    </source>
</evidence>
<organism evidence="9 10">
    <name type="scientific">Denitratisoma oestradiolicum</name>
    <dbReference type="NCBI Taxonomy" id="311182"/>
    <lineage>
        <taxon>Bacteria</taxon>
        <taxon>Pseudomonadati</taxon>
        <taxon>Pseudomonadota</taxon>
        <taxon>Betaproteobacteria</taxon>
        <taxon>Nitrosomonadales</taxon>
        <taxon>Sterolibacteriaceae</taxon>
        <taxon>Denitratisoma</taxon>
    </lineage>
</organism>
<dbReference type="InterPro" id="IPR036291">
    <property type="entry name" value="NAD(P)-bd_dom_sf"/>
</dbReference>
<evidence type="ECO:0000256" key="4">
    <source>
        <dbReference type="ARBA" id="ARBA00022833"/>
    </source>
</evidence>
<dbReference type="Proteomes" id="UP000515733">
    <property type="component" value="Chromosome"/>
</dbReference>
<reference evidence="9 10" key="1">
    <citation type="submission" date="2020-03" db="EMBL/GenBank/DDBJ databases">
        <authorList>
            <consortium name="Genoscope - CEA"/>
            <person name="William W."/>
        </authorList>
    </citation>
    <scope>NUCLEOTIDE SEQUENCE [LARGE SCALE GENOMIC DNA]</scope>
    <source>
        <strain evidence="10">DSM 16959</strain>
    </source>
</reference>
<dbReference type="EMBL" id="LR778301">
    <property type="protein sequence ID" value="CAB1367667.1"/>
    <property type="molecule type" value="Genomic_DNA"/>
</dbReference>
<dbReference type="RefSeq" id="WP_145770591.1">
    <property type="nucleotide sequence ID" value="NZ_LR778301.1"/>
</dbReference>
<feature type="domain" description="Alcohol dehydrogenase-like C-terminal" evidence="7">
    <location>
        <begin position="171"/>
        <end position="298"/>
    </location>
</feature>
<proteinExistence type="inferred from homology"/>
<evidence type="ECO:0000256" key="5">
    <source>
        <dbReference type="ARBA" id="ARBA00023002"/>
    </source>
</evidence>
<dbReference type="PROSITE" id="PS00059">
    <property type="entry name" value="ADH_ZINC"/>
    <property type="match status" value="1"/>
</dbReference>
<feature type="domain" description="Alcohol dehydrogenase-like N-terminal" evidence="8">
    <location>
        <begin position="27"/>
        <end position="132"/>
    </location>
</feature>
<dbReference type="Gene3D" id="3.90.180.10">
    <property type="entry name" value="Medium-chain alcohol dehydrogenases, catalytic domain"/>
    <property type="match status" value="1"/>
</dbReference>
<dbReference type="GO" id="GO:0016491">
    <property type="term" value="F:oxidoreductase activity"/>
    <property type="evidence" value="ECO:0007669"/>
    <property type="project" value="UniProtKB-KW"/>
</dbReference>
<evidence type="ECO:0000259" key="8">
    <source>
        <dbReference type="Pfam" id="PF08240"/>
    </source>
</evidence>
<dbReference type="KEGG" id="doe:DENOEST_0502"/>
<keyword evidence="4 6" id="KW-0862">Zinc</keyword>
<dbReference type="Gene3D" id="3.40.50.720">
    <property type="entry name" value="NAD(P)-binding Rossmann-like Domain"/>
    <property type="match status" value="1"/>
</dbReference>
<dbReference type="OrthoDB" id="9773078at2"/>
<sequence>MKAAVFKGAGNGPTLVIENRPDPVPEAGEVLIKVSRAGICGSDLHLTSGHGLQLPLDSIIGHEFCGEVVALGAGVDSIKLGDRVAPMPYVGCGKCPACFAGQPHHCPQARFDIVHGFSEYSRVGVRDCVVLPAGLSDEEGALIEPLAVGLQGVRKATLPIGARVLITGAGPIGLATAFWAQRLGASKVAVMAASSRRRDIAQAVGATHFIAQKEVADPGAAIQEALGGAPDVVFEAVGLPGAIAQAIDYVKPLGTVVSLGFLGEPDSFVPVAALTKELRLLFSMCYDKQDFQYTADVMAAGDHRPRAMITGTINLDALPEKFETLRGASADCKVMVTPWNH</sequence>
<evidence type="ECO:0000259" key="7">
    <source>
        <dbReference type="Pfam" id="PF00107"/>
    </source>
</evidence>
<dbReference type="SUPFAM" id="SSF50129">
    <property type="entry name" value="GroES-like"/>
    <property type="match status" value="1"/>
</dbReference>
<accession>A0A6S6XUJ6</accession>
<dbReference type="SUPFAM" id="SSF51735">
    <property type="entry name" value="NAD(P)-binding Rossmann-fold domains"/>
    <property type="match status" value="1"/>
</dbReference>
<keyword evidence="10" id="KW-1185">Reference proteome</keyword>
<comment type="cofactor">
    <cofactor evidence="1 6">
        <name>Zn(2+)</name>
        <dbReference type="ChEBI" id="CHEBI:29105"/>
    </cofactor>
</comment>
<evidence type="ECO:0000256" key="3">
    <source>
        <dbReference type="ARBA" id="ARBA00022723"/>
    </source>
</evidence>
<dbReference type="AlphaFoldDB" id="A0A6S6XUJ6"/>
<dbReference type="PANTHER" id="PTHR43161">
    <property type="entry name" value="SORBITOL DEHYDROGENASE"/>
    <property type="match status" value="1"/>
</dbReference>
<evidence type="ECO:0000313" key="10">
    <source>
        <dbReference type="Proteomes" id="UP000515733"/>
    </source>
</evidence>
<dbReference type="InterPro" id="IPR013149">
    <property type="entry name" value="ADH-like_C"/>
</dbReference>